<dbReference type="Proteomes" id="UP000614216">
    <property type="component" value="Unassembled WGS sequence"/>
</dbReference>
<comment type="caution">
    <text evidence="1">The sequence shown here is derived from an EMBL/GenBank/DDBJ whole genome shotgun (WGS) entry which is preliminary data.</text>
</comment>
<dbReference type="EMBL" id="JAEUGD010000016">
    <property type="protein sequence ID" value="MBL6445548.1"/>
    <property type="molecule type" value="Genomic_DNA"/>
</dbReference>
<sequence length="102" mass="11607">MDQEYDNEPADAQSEVDEAMLEMSEFVYEMSDIDGYLTSEEAEFALKMEGAELDIPVQLDIRVAEDGTVKIGGSPPLYYVETTVMPVFHQMKIHIQRDKPED</sequence>
<reference evidence="1" key="1">
    <citation type="submission" date="2021-01" db="EMBL/GenBank/DDBJ databases">
        <title>Fulvivirga kasyanovii gen. nov., sp nov., a novel member of the phylum Bacteroidetes isolated from seawater in a mussel farm.</title>
        <authorList>
            <person name="Zhao L.-H."/>
            <person name="Wang Z.-J."/>
        </authorList>
    </citation>
    <scope>NUCLEOTIDE SEQUENCE</scope>
    <source>
        <strain evidence="1">29W222</strain>
    </source>
</reference>
<gene>
    <name evidence="1" type="ORF">JMN32_04465</name>
</gene>
<protein>
    <submittedName>
        <fullName evidence="1">Uncharacterized protein</fullName>
    </submittedName>
</protein>
<accession>A0A937KCT6</accession>
<dbReference type="AlphaFoldDB" id="A0A937KCT6"/>
<evidence type="ECO:0000313" key="2">
    <source>
        <dbReference type="Proteomes" id="UP000614216"/>
    </source>
</evidence>
<evidence type="ECO:0000313" key="1">
    <source>
        <dbReference type="EMBL" id="MBL6445548.1"/>
    </source>
</evidence>
<organism evidence="1 2">
    <name type="scientific">Fulvivirga marina</name>
    <dbReference type="NCBI Taxonomy" id="2494733"/>
    <lineage>
        <taxon>Bacteria</taxon>
        <taxon>Pseudomonadati</taxon>
        <taxon>Bacteroidota</taxon>
        <taxon>Cytophagia</taxon>
        <taxon>Cytophagales</taxon>
        <taxon>Fulvivirgaceae</taxon>
        <taxon>Fulvivirga</taxon>
    </lineage>
</organism>
<proteinExistence type="predicted"/>
<name>A0A937KCT6_9BACT</name>
<keyword evidence="2" id="KW-1185">Reference proteome</keyword>